<gene>
    <name evidence="1" type="ORF">AAG570_011785</name>
</gene>
<organism evidence="1 2">
    <name type="scientific">Ranatra chinensis</name>
    <dbReference type="NCBI Taxonomy" id="642074"/>
    <lineage>
        <taxon>Eukaryota</taxon>
        <taxon>Metazoa</taxon>
        <taxon>Ecdysozoa</taxon>
        <taxon>Arthropoda</taxon>
        <taxon>Hexapoda</taxon>
        <taxon>Insecta</taxon>
        <taxon>Pterygota</taxon>
        <taxon>Neoptera</taxon>
        <taxon>Paraneoptera</taxon>
        <taxon>Hemiptera</taxon>
        <taxon>Heteroptera</taxon>
        <taxon>Panheteroptera</taxon>
        <taxon>Nepomorpha</taxon>
        <taxon>Nepidae</taxon>
        <taxon>Ranatrinae</taxon>
        <taxon>Ranatra</taxon>
    </lineage>
</organism>
<protein>
    <submittedName>
        <fullName evidence="1">Uncharacterized protein</fullName>
    </submittedName>
</protein>
<dbReference type="AlphaFoldDB" id="A0ABD0YHC8"/>
<name>A0ABD0YHC8_9HEMI</name>
<evidence type="ECO:0000313" key="2">
    <source>
        <dbReference type="Proteomes" id="UP001558652"/>
    </source>
</evidence>
<accession>A0ABD0YHC8</accession>
<evidence type="ECO:0000313" key="1">
    <source>
        <dbReference type="EMBL" id="KAL1130539.1"/>
    </source>
</evidence>
<comment type="caution">
    <text evidence="1">The sequence shown here is derived from an EMBL/GenBank/DDBJ whole genome shotgun (WGS) entry which is preliminary data.</text>
</comment>
<dbReference type="EMBL" id="JBFDAA010000007">
    <property type="protein sequence ID" value="KAL1130539.1"/>
    <property type="molecule type" value="Genomic_DNA"/>
</dbReference>
<keyword evidence="2" id="KW-1185">Reference proteome</keyword>
<reference evidence="1 2" key="1">
    <citation type="submission" date="2024-07" db="EMBL/GenBank/DDBJ databases">
        <title>Chromosome-level genome assembly of the water stick insect Ranatra chinensis (Heteroptera: Nepidae).</title>
        <authorList>
            <person name="Liu X."/>
        </authorList>
    </citation>
    <scope>NUCLEOTIDE SEQUENCE [LARGE SCALE GENOMIC DNA]</scope>
    <source>
        <strain evidence="1">Cailab_2021Rc</strain>
        <tissue evidence="1">Muscle</tissue>
    </source>
</reference>
<dbReference type="Proteomes" id="UP001558652">
    <property type="component" value="Unassembled WGS sequence"/>
</dbReference>
<proteinExistence type="predicted"/>
<sequence>MAFEPWELFHKPGTGPASYQSARRAHRECVLDERSSASQLGKLIFLVGLLCSAMLTDVDGMCRGAGGVCLRASLRLPLTATASTGGKMVRSQRTLGGHVESLTLHWGTAGLPPTPHYRRHYAQEEGIPPARPRTFYPTP</sequence>